<feature type="transmembrane region" description="Helical" evidence="6">
    <location>
        <begin position="404"/>
        <end position="423"/>
    </location>
</feature>
<dbReference type="AlphaFoldDB" id="A0A4S4MYQ3"/>
<dbReference type="InterPro" id="IPR011701">
    <property type="entry name" value="MFS"/>
</dbReference>
<comment type="subcellular location">
    <subcellularLocation>
        <location evidence="1">Membrane</location>
        <topology evidence="1">Multi-pass membrane protein</topology>
    </subcellularLocation>
</comment>
<feature type="transmembrane region" description="Helical" evidence="6">
    <location>
        <begin position="185"/>
        <end position="207"/>
    </location>
</feature>
<feature type="transmembrane region" description="Helical" evidence="6">
    <location>
        <begin position="459"/>
        <end position="480"/>
    </location>
</feature>
<dbReference type="Gene3D" id="1.20.1250.20">
    <property type="entry name" value="MFS general substrate transporter like domains"/>
    <property type="match status" value="1"/>
</dbReference>
<feature type="transmembrane region" description="Helical" evidence="6">
    <location>
        <begin position="500"/>
        <end position="519"/>
    </location>
</feature>
<dbReference type="GO" id="GO:0022857">
    <property type="term" value="F:transmembrane transporter activity"/>
    <property type="evidence" value="ECO:0007669"/>
    <property type="project" value="InterPro"/>
</dbReference>
<evidence type="ECO:0000313" key="8">
    <source>
        <dbReference type="EMBL" id="THH31632.1"/>
    </source>
</evidence>
<feature type="transmembrane region" description="Helical" evidence="6">
    <location>
        <begin position="246"/>
        <end position="268"/>
    </location>
</feature>
<dbReference type="Proteomes" id="UP000308730">
    <property type="component" value="Unassembled WGS sequence"/>
</dbReference>
<keyword evidence="4 6" id="KW-0472">Membrane</keyword>
<keyword evidence="3 6" id="KW-1133">Transmembrane helix</keyword>
<evidence type="ECO:0000256" key="2">
    <source>
        <dbReference type="ARBA" id="ARBA00022692"/>
    </source>
</evidence>
<dbReference type="PANTHER" id="PTHR23502:SF60">
    <property type="entry name" value="MAJOR FACILITATOR SUPERFAMILY (MFS) PROFILE DOMAIN-CONTAINING PROTEIN-RELATED"/>
    <property type="match status" value="1"/>
</dbReference>
<comment type="caution">
    <text evidence="8">The sequence shown here is derived from an EMBL/GenBank/DDBJ whole genome shotgun (WGS) entry which is preliminary data.</text>
</comment>
<gene>
    <name evidence="8" type="ORF">EUX98_g2527</name>
</gene>
<evidence type="ECO:0000256" key="3">
    <source>
        <dbReference type="ARBA" id="ARBA00022989"/>
    </source>
</evidence>
<feature type="domain" description="Major facilitator superfamily (MFS) profile" evidence="7">
    <location>
        <begin position="93"/>
        <end position="521"/>
    </location>
</feature>
<dbReference type="Pfam" id="PF07690">
    <property type="entry name" value="MFS_1"/>
    <property type="match status" value="1"/>
</dbReference>
<evidence type="ECO:0000259" key="7">
    <source>
        <dbReference type="PROSITE" id="PS50850"/>
    </source>
</evidence>
<feature type="compositionally biased region" description="Low complexity" evidence="5">
    <location>
        <begin position="32"/>
        <end position="41"/>
    </location>
</feature>
<dbReference type="FunFam" id="1.20.1250.20:FF:000011">
    <property type="entry name" value="MFS multidrug transporter, putative"/>
    <property type="match status" value="1"/>
</dbReference>
<feature type="transmembrane region" description="Helical" evidence="6">
    <location>
        <begin position="429"/>
        <end position="452"/>
    </location>
</feature>
<feature type="transmembrane region" description="Helical" evidence="6">
    <location>
        <begin position="131"/>
        <end position="151"/>
    </location>
</feature>
<keyword evidence="2 6" id="KW-0812">Transmembrane</keyword>
<feature type="transmembrane region" description="Helical" evidence="6">
    <location>
        <begin position="219"/>
        <end position="240"/>
    </location>
</feature>
<evidence type="ECO:0000256" key="1">
    <source>
        <dbReference type="ARBA" id="ARBA00004141"/>
    </source>
</evidence>
<dbReference type="InterPro" id="IPR020846">
    <property type="entry name" value="MFS_dom"/>
</dbReference>
<evidence type="ECO:0000256" key="6">
    <source>
        <dbReference type="SAM" id="Phobius"/>
    </source>
</evidence>
<dbReference type="InterPro" id="IPR036259">
    <property type="entry name" value="MFS_trans_sf"/>
</dbReference>
<feature type="region of interest" description="Disordered" evidence="5">
    <location>
        <begin position="1"/>
        <end position="72"/>
    </location>
</feature>
<feature type="compositionally biased region" description="Polar residues" evidence="5">
    <location>
        <begin position="15"/>
        <end position="26"/>
    </location>
</feature>
<dbReference type="EMBL" id="SGPM01000041">
    <property type="protein sequence ID" value="THH31632.1"/>
    <property type="molecule type" value="Genomic_DNA"/>
</dbReference>
<feature type="transmembrane region" description="Helical" evidence="6">
    <location>
        <begin position="363"/>
        <end position="383"/>
    </location>
</feature>
<dbReference type="SUPFAM" id="SSF103473">
    <property type="entry name" value="MFS general substrate transporter"/>
    <property type="match status" value="1"/>
</dbReference>
<dbReference type="GO" id="GO:0005886">
    <property type="term" value="C:plasma membrane"/>
    <property type="evidence" value="ECO:0007669"/>
    <property type="project" value="TreeGrafter"/>
</dbReference>
<evidence type="ECO:0000313" key="9">
    <source>
        <dbReference type="Proteomes" id="UP000308730"/>
    </source>
</evidence>
<name>A0A4S4MYQ3_9APHY</name>
<proteinExistence type="predicted"/>
<sequence>MAKQSQQSKKDSETRPSTPASHSTKATRVEVGDVPVGSPDVGDQKVASPHSDGEGEAAIPEDRKGDAIENEEDDWVHDVRNPRNWSRGRKWAAVGVVSFYTLVPPLASSMMAPALPDIAAHFDITSPTMQALILSIFLLTFALGPLLLAPMSEIYGRVWILHICNILSLAFNTGCGFVPTAGSLIGLRVLAGLAGSAPIAIGGGIVSDVFSDRDRANAMAVYSLGPLLGPALGPIAGGYITQTVGYKYIFVVIGGLSAFAGVVGIPILHETYAPVIRLRIAKKAADPEKAAAHHPHLVASHGQAMHVLWVNLTRPFILLTRSFVCFLLSLYMALQYGFYYLMFSTFPKLFTETYGFKPGPSGLAYLGLGVGFFISTVFGGQVGDYMYQKMSANNGGKGKPEFRIPALIFGSLFVPVGLFWYGWSAQAATHWIVPILGTGIFGFGMMATYLPIQLYLVDTFTYAASALAAAAVFRSLFAFAFPLFGEQMYAALGYGGGNSLLAGLAIVVGIPFPIWLWYYGEAIRMKSSLAR</sequence>
<dbReference type="PROSITE" id="PS50850">
    <property type="entry name" value="MFS"/>
    <property type="match status" value="1"/>
</dbReference>
<dbReference type="CDD" id="cd17323">
    <property type="entry name" value="MFS_Tpo1_MDR_like"/>
    <property type="match status" value="1"/>
</dbReference>
<feature type="transmembrane region" description="Helical" evidence="6">
    <location>
        <begin position="91"/>
        <end position="111"/>
    </location>
</feature>
<dbReference type="PANTHER" id="PTHR23502">
    <property type="entry name" value="MAJOR FACILITATOR SUPERFAMILY"/>
    <property type="match status" value="1"/>
</dbReference>
<feature type="transmembrane region" description="Helical" evidence="6">
    <location>
        <begin position="158"/>
        <end position="179"/>
    </location>
</feature>
<evidence type="ECO:0000256" key="4">
    <source>
        <dbReference type="ARBA" id="ARBA00023136"/>
    </source>
</evidence>
<organism evidence="8 9">
    <name type="scientific">Antrodiella citrinella</name>
    <dbReference type="NCBI Taxonomy" id="2447956"/>
    <lineage>
        <taxon>Eukaryota</taxon>
        <taxon>Fungi</taxon>
        <taxon>Dikarya</taxon>
        <taxon>Basidiomycota</taxon>
        <taxon>Agaricomycotina</taxon>
        <taxon>Agaricomycetes</taxon>
        <taxon>Polyporales</taxon>
        <taxon>Steccherinaceae</taxon>
        <taxon>Antrodiella</taxon>
    </lineage>
</organism>
<protein>
    <recommendedName>
        <fullName evidence="7">Major facilitator superfamily (MFS) profile domain-containing protein</fullName>
    </recommendedName>
</protein>
<reference evidence="8 9" key="1">
    <citation type="submission" date="2019-02" db="EMBL/GenBank/DDBJ databases">
        <title>Genome sequencing of the rare red list fungi Antrodiella citrinella (Flaviporus citrinellus).</title>
        <authorList>
            <person name="Buettner E."/>
            <person name="Kellner H."/>
        </authorList>
    </citation>
    <scope>NUCLEOTIDE SEQUENCE [LARGE SCALE GENOMIC DNA]</scope>
    <source>
        <strain evidence="8 9">DSM 108506</strain>
    </source>
</reference>
<feature type="transmembrane region" description="Helical" evidence="6">
    <location>
        <begin position="323"/>
        <end position="343"/>
    </location>
</feature>
<evidence type="ECO:0000256" key="5">
    <source>
        <dbReference type="SAM" id="MobiDB-lite"/>
    </source>
</evidence>
<keyword evidence="9" id="KW-1185">Reference proteome</keyword>
<accession>A0A4S4MYQ3</accession>
<dbReference type="OrthoDB" id="6770063at2759"/>